<dbReference type="GeneID" id="93504525"/>
<gene>
    <name evidence="1" type="ORF">ACH4WX_12470</name>
</gene>
<name>A0ABW7TPH2_9NOCA</name>
<evidence type="ECO:0000313" key="2">
    <source>
        <dbReference type="Proteomes" id="UP001611263"/>
    </source>
</evidence>
<dbReference type="RefSeq" id="WP_033245018.1">
    <property type="nucleotide sequence ID" value="NZ_JBIRUQ010000002.1"/>
</dbReference>
<dbReference type="SUPFAM" id="SSF82784">
    <property type="entry name" value="OsmC-like"/>
    <property type="match status" value="1"/>
</dbReference>
<dbReference type="GO" id="GO:0004601">
    <property type="term" value="F:peroxidase activity"/>
    <property type="evidence" value="ECO:0007669"/>
    <property type="project" value="UniProtKB-KW"/>
</dbReference>
<keyword evidence="1" id="KW-0575">Peroxidase</keyword>
<dbReference type="Proteomes" id="UP001611263">
    <property type="component" value="Unassembled WGS sequence"/>
</dbReference>
<dbReference type="InterPro" id="IPR036102">
    <property type="entry name" value="OsmC/Ohrsf"/>
</dbReference>
<dbReference type="InterPro" id="IPR015946">
    <property type="entry name" value="KH_dom-like_a/b"/>
</dbReference>
<reference evidence="1 2" key="1">
    <citation type="submission" date="2024-10" db="EMBL/GenBank/DDBJ databases">
        <title>The Natural Products Discovery Center: Release of the First 8490 Sequenced Strains for Exploring Actinobacteria Biosynthetic Diversity.</title>
        <authorList>
            <person name="Kalkreuter E."/>
            <person name="Kautsar S.A."/>
            <person name="Yang D."/>
            <person name="Bader C.D."/>
            <person name="Teijaro C.N."/>
            <person name="Fluegel L."/>
            <person name="Davis C.M."/>
            <person name="Simpson J.R."/>
            <person name="Lauterbach L."/>
            <person name="Steele A.D."/>
            <person name="Gui C."/>
            <person name="Meng S."/>
            <person name="Li G."/>
            <person name="Viehrig K."/>
            <person name="Ye F."/>
            <person name="Su P."/>
            <person name="Kiefer A.F."/>
            <person name="Nichols A."/>
            <person name="Cepeda A.J."/>
            <person name="Yan W."/>
            <person name="Fan B."/>
            <person name="Jiang Y."/>
            <person name="Adhikari A."/>
            <person name="Zheng C.-J."/>
            <person name="Schuster L."/>
            <person name="Cowan T.M."/>
            <person name="Smanski M.J."/>
            <person name="Chevrette M.G."/>
            <person name="De Carvalho L.P.S."/>
            <person name="Shen B."/>
        </authorList>
    </citation>
    <scope>NUCLEOTIDE SEQUENCE [LARGE SCALE GENOMIC DNA]</scope>
    <source>
        <strain evidence="1 2">NPDC020568</strain>
    </source>
</reference>
<keyword evidence="1" id="KW-0560">Oxidoreductase</keyword>
<dbReference type="EC" id="1.11.1.-" evidence="1"/>
<dbReference type="EMBL" id="JBIRUQ010000002">
    <property type="protein sequence ID" value="MFI1461524.1"/>
    <property type="molecule type" value="Genomic_DNA"/>
</dbReference>
<keyword evidence="2" id="KW-1185">Reference proteome</keyword>
<accession>A0ABW7TPH2</accession>
<proteinExistence type="predicted"/>
<dbReference type="Gene3D" id="3.30.300.20">
    <property type="match status" value="1"/>
</dbReference>
<protein>
    <submittedName>
        <fullName evidence="1">OsmC family protein</fullName>
        <ecNumber evidence="1">1.11.1.-</ecNumber>
    </submittedName>
</protein>
<dbReference type="InterPro" id="IPR003718">
    <property type="entry name" value="OsmC/Ohr_fam"/>
</dbReference>
<dbReference type="PANTHER" id="PTHR35368">
    <property type="entry name" value="HYDROPEROXIDE REDUCTASE"/>
    <property type="match status" value="1"/>
</dbReference>
<dbReference type="InterPro" id="IPR052924">
    <property type="entry name" value="OsmC/Ohr_hydroprdx_reductase"/>
</dbReference>
<organism evidence="1 2">
    <name type="scientific">Nocardia carnea</name>
    <dbReference type="NCBI Taxonomy" id="37328"/>
    <lineage>
        <taxon>Bacteria</taxon>
        <taxon>Bacillati</taxon>
        <taxon>Actinomycetota</taxon>
        <taxon>Actinomycetes</taxon>
        <taxon>Mycobacteriales</taxon>
        <taxon>Nocardiaceae</taxon>
        <taxon>Nocardia</taxon>
    </lineage>
</organism>
<dbReference type="Pfam" id="PF02566">
    <property type="entry name" value="OsmC"/>
    <property type="match status" value="1"/>
</dbReference>
<sequence>MTKAHSLDISAYEATKAAVADDASAGAGAFRTVTTWTEGAQARTTARSFTLETDEPAPLGGTDKAIDPMELVLAAIGTCLTIGWVTQAVQRGVQYRDLRIEVTGDFDLRGYLALDEQVRPGFSGVNYVVHVDTDAPADVLEEIRAAAEATSPMFDNVKNATPLQGSIEQA</sequence>
<evidence type="ECO:0000313" key="1">
    <source>
        <dbReference type="EMBL" id="MFI1461524.1"/>
    </source>
</evidence>
<dbReference type="PANTHER" id="PTHR35368:SF1">
    <property type="entry name" value="HYDROPEROXIDE REDUCTASE"/>
    <property type="match status" value="1"/>
</dbReference>
<comment type="caution">
    <text evidence="1">The sequence shown here is derived from an EMBL/GenBank/DDBJ whole genome shotgun (WGS) entry which is preliminary data.</text>
</comment>